<name>A0A0E9SLE5_ANGAN</name>
<evidence type="ECO:0000256" key="1">
    <source>
        <dbReference type="SAM" id="Phobius"/>
    </source>
</evidence>
<sequence>MRDKQSMHEHFPDEILLAIKQCFCAWVSQLLFFLLSFFLPIT</sequence>
<evidence type="ECO:0000313" key="2">
    <source>
        <dbReference type="EMBL" id="JAH42047.1"/>
    </source>
</evidence>
<proteinExistence type="predicted"/>
<reference evidence="2" key="2">
    <citation type="journal article" date="2015" name="Fish Shellfish Immunol.">
        <title>Early steps in the European eel (Anguilla anguilla)-Vibrio vulnificus interaction in the gills: Role of the RtxA13 toxin.</title>
        <authorList>
            <person name="Callol A."/>
            <person name="Pajuelo D."/>
            <person name="Ebbesson L."/>
            <person name="Teles M."/>
            <person name="MacKenzie S."/>
            <person name="Amaro C."/>
        </authorList>
    </citation>
    <scope>NUCLEOTIDE SEQUENCE</scope>
</reference>
<keyword evidence="1" id="KW-0472">Membrane</keyword>
<accession>A0A0E9SLE5</accession>
<feature type="transmembrane region" description="Helical" evidence="1">
    <location>
        <begin position="21"/>
        <end position="41"/>
    </location>
</feature>
<dbReference type="AlphaFoldDB" id="A0A0E9SLE5"/>
<keyword evidence="1" id="KW-1133">Transmembrane helix</keyword>
<reference evidence="2" key="1">
    <citation type="submission" date="2014-11" db="EMBL/GenBank/DDBJ databases">
        <authorList>
            <person name="Amaro Gonzalez C."/>
        </authorList>
    </citation>
    <scope>NUCLEOTIDE SEQUENCE</scope>
</reference>
<protein>
    <submittedName>
        <fullName evidence="2">Uncharacterized protein</fullName>
    </submittedName>
</protein>
<organism evidence="2">
    <name type="scientific">Anguilla anguilla</name>
    <name type="common">European freshwater eel</name>
    <name type="synonym">Muraena anguilla</name>
    <dbReference type="NCBI Taxonomy" id="7936"/>
    <lineage>
        <taxon>Eukaryota</taxon>
        <taxon>Metazoa</taxon>
        <taxon>Chordata</taxon>
        <taxon>Craniata</taxon>
        <taxon>Vertebrata</taxon>
        <taxon>Euteleostomi</taxon>
        <taxon>Actinopterygii</taxon>
        <taxon>Neopterygii</taxon>
        <taxon>Teleostei</taxon>
        <taxon>Anguilliformes</taxon>
        <taxon>Anguillidae</taxon>
        <taxon>Anguilla</taxon>
    </lineage>
</organism>
<keyword evidence="1" id="KW-0812">Transmembrane</keyword>
<dbReference type="EMBL" id="GBXM01066530">
    <property type="protein sequence ID" value="JAH42047.1"/>
    <property type="molecule type" value="Transcribed_RNA"/>
</dbReference>